<evidence type="ECO:0000313" key="5">
    <source>
        <dbReference type="Proteomes" id="UP000076321"/>
    </source>
</evidence>
<dbReference type="Proteomes" id="UP000186883">
    <property type="component" value="Unassembled WGS sequence"/>
</dbReference>
<dbReference type="EMBL" id="LOBU02000001">
    <property type="protein sequence ID" value="OKA11406.1"/>
    <property type="molecule type" value="Genomic_DNA"/>
</dbReference>
<keyword evidence="1" id="KW-0812">Transmembrane</keyword>
<gene>
    <name evidence="4" type="ORF">ATP06_0200685</name>
    <name evidence="3" type="ORF">AVL48_20295</name>
</gene>
<dbReference type="EMBL" id="LQCI01000002">
    <property type="protein sequence ID" value="KZB88294.1"/>
    <property type="molecule type" value="Genomic_DNA"/>
</dbReference>
<dbReference type="AlphaFoldDB" id="A0A154MVB5"/>
<feature type="transmembrane region" description="Helical" evidence="1">
    <location>
        <begin position="54"/>
        <end position="79"/>
    </location>
</feature>
<proteinExistence type="predicted"/>
<keyword evidence="1" id="KW-0472">Membrane</keyword>
<keyword evidence="6" id="KW-1185">Reference proteome</keyword>
<accession>A0A154MVB5</accession>
<evidence type="ECO:0000313" key="6">
    <source>
        <dbReference type="Proteomes" id="UP000186883"/>
    </source>
</evidence>
<feature type="domain" description="DUF6286" evidence="2">
    <location>
        <begin position="68"/>
        <end position="169"/>
    </location>
</feature>
<evidence type="ECO:0000259" key="2">
    <source>
        <dbReference type="Pfam" id="PF19803"/>
    </source>
</evidence>
<dbReference type="Proteomes" id="UP000076321">
    <property type="component" value="Unassembled WGS sequence"/>
</dbReference>
<evidence type="ECO:0000313" key="3">
    <source>
        <dbReference type="EMBL" id="KZB88294.1"/>
    </source>
</evidence>
<comment type="caution">
    <text evidence="3">The sequence shown here is derived from an EMBL/GenBank/DDBJ whole genome shotgun (WGS) entry which is preliminary data.</text>
</comment>
<reference evidence="3 5" key="1">
    <citation type="submission" date="2015-12" db="EMBL/GenBank/DDBJ databases">
        <title>Amycolatopsis regifaucium genome sequencing and assembly.</title>
        <authorList>
            <person name="Mayilraj S."/>
        </authorList>
    </citation>
    <scope>NUCLEOTIDE SEQUENCE [LARGE SCALE GENOMIC DNA]</scope>
    <source>
        <strain evidence="3 5">GY080</strain>
    </source>
</reference>
<name>A0A154MVB5_9PSEU</name>
<feature type="transmembrane region" description="Helical" evidence="1">
    <location>
        <begin position="12"/>
        <end position="34"/>
    </location>
</feature>
<dbReference type="Pfam" id="PF19803">
    <property type="entry name" value="DUF6286"/>
    <property type="match status" value="1"/>
</dbReference>
<protein>
    <recommendedName>
        <fullName evidence="2">DUF6286 domain-containing protein</fullName>
    </recommendedName>
</protein>
<reference evidence="4 6" key="2">
    <citation type="submission" date="2016-11" db="EMBL/GenBank/DDBJ databases">
        <title>Genome sequencing of Amycolatopsis regifaucium.</title>
        <authorList>
            <person name="Mayilraj S."/>
            <person name="Kaur N."/>
        </authorList>
    </citation>
    <scope>NUCLEOTIDE SEQUENCE [LARGE SCALE GENOMIC DNA]</scope>
    <source>
        <strain evidence="4 6">GY080</strain>
    </source>
</reference>
<dbReference type="OrthoDB" id="4282971at2"/>
<keyword evidence="1" id="KW-1133">Transmembrane helix</keyword>
<organism evidence="3 5">
    <name type="scientific">Amycolatopsis regifaucium</name>
    <dbReference type="NCBI Taxonomy" id="546365"/>
    <lineage>
        <taxon>Bacteria</taxon>
        <taxon>Bacillati</taxon>
        <taxon>Actinomycetota</taxon>
        <taxon>Actinomycetes</taxon>
        <taxon>Pseudonocardiales</taxon>
        <taxon>Pseudonocardiaceae</taxon>
        <taxon>Amycolatopsis</taxon>
    </lineage>
</organism>
<sequence>MKRRPRRSIPATLTGIVLLAACALVAVVAVQMLLGETPWIRYDTVAGTLHDLRWSDVATAVMGGVAVLLGLVLVMAAVLPGRLTVLPLQGDLDSGASRRSYRSTLRAAAAAVDGVSSATVKLKSRKVSAKVITGRATTDGLAEAVRGAIAHRLDQIDPAIRPTVKVKVRSARSVS</sequence>
<evidence type="ECO:0000256" key="1">
    <source>
        <dbReference type="SAM" id="Phobius"/>
    </source>
</evidence>
<dbReference type="InterPro" id="IPR046253">
    <property type="entry name" value="DUF6286"/>
</dbReference>
<dbReference type="RefSeq" id="WP_061983679.1">
    <property type="nucleotide sequence ID" value="NZ_FOPQ01000004.1"/>
</dbReference>
<evidence type="ECO:0000313" key="4">
    <source>
        <dbReference type="EMBL" id="OKA11406.1"/>
    </source>
</evidence>
<dbReference type="PROSITE" id="PS51257">
    <property type="entry name" value="PROKAR_LIPOPROTEIN"/>
    <property type="match status" value="1"/>
</dbReference>